<name>A0ABD0ZUG6_CARAN</name>
<evidence type="ECO:0000313" key="2">
    <source>
        <dbReference type="Proteomes" id="UP001558713"/>
    </source>
</evidence>
<accession>A0ABD0ZUG6</accession>
<evidence type="ECO:0000313" key="1">
    <source>
        <dbReference type="EMBL" id="KAL1192645.1"/>
    </source>
</evidence>
<dbReference type="AlphaFoldDB" id="A0ABD0ZUG6"/>
<dbReference type="PANTHER" id="PTHR35995:SF2">
    <property type="entry name" value="(RAPE) HYPOTHETICAL PROTEIN"/>
    <property type="match status" value="1"/>
</dbReference>
<reference evidence="1 2" key="1">
    <citation type="submission" date="2024-04" db="EMBL/GenBank/DDBJ databases">
        <title>Genome assembly C_amara_ONT_v2.</title>
        <authorList>
            <person name="Yant L."/>
            <person name="Moore C."/>
            <person name="Slenker M."/>
        </authorList>
    </citation>
    <scope>NUCLEOTIDE SEQUENCE [LARGE SCALE GENOMIC DNA]</scope>
    <source>
        <tissue evidence="1">Leaf</tissue>
    </source>
</reference>
<protein>
    <submittedName>
        <fullName evidence="1">Uncharacterized protein</fullName>
    </submittedName>
</protein>
<dbReference type="PANTHER" id="PTHR35995">
    <property type="entry name" value="OS04G0690500 PROTEIN"/>
    <property type="match status" value="1"/>
</dbReference>
<proteinExistence type="predicted"/>
<comment type="caution">
    <text evidence="1">The sequence shown here is derived from an EMBL/GenBank/DDBJ whole genome shotgun (WGS) entry which is preliminary data.</text>
</comment>
<dbReference type="InterPro" id="IPR008004">
    <property type="entry name" value="OCTOPUS-like"/>
</dbReference>
<keyword evidence="2" id="KW-1185">Reference proteome</keyword>
<sequence>MKGHNQSSTSSCNIHPVEFIEGVCPLCLNQRLLVLAALQRLRPDPSPSASYQTIQEPKINLQNSSRKKPIRLFSFFGFFELRHLKSHHKTTSIISPEDSFISIKFEDNGATSWEKGKESSQLEHCKASWDHQYKHVMLHTKKKEIIPKPMSRPLLTWRKRISRLLHVINFKSQSRHLSSKVKGDNEFRTSWLRPLSPTNKKTPN</sequence>
<dbReference type="Pfam" id="PF05340">
    <property type="entry name" value="DUF740"/>
    <property type="match status" value="1"/>
</dbReference>
<gene>
    <name evidence="1" type="ORF">V5N11_031697</name>
</gene>
<dbReference type="Proteomes" id="UP001558713">
    <property type="component" value="Unassembled WGS sequence"/>
</dbReference>
<dbReference type="EMBL" id="JBANAX010000815">
    <property type="protein sequence ID" value="KAL1192645.1"/>
    <property type="molecule type" value="Genomic_DNA"/>
</dbReference>
<organism evidence="1 2">
    <name type="scientific">Cardamine amara subsp. amara</name>
    <dbReference type="NCBI Taxonomy" id="228776"/>
    <lineage>
        <taxon>Eukaryota</taxon>
        <taxon>Viridiplantae</taxon>
        <taxon>Streptophyta</taxon>
        <taxon>Embryophyta</taxon>
        <taxon>Tracheophyta</taxon>
        <taxon>Spermatophyta</taxon>
        <taxon>Magnoliopsida</taxon>
        <taxon>eudicotyledons</taxon>
        <taxon>Gunneridae</taxon>
        <taxon>Pentapetalae</taxon>
        <taxon>rosids</taxon>
        <taxon>malvids</taxon>
        <taxon>Brassicales</taxon>
        <taxon>Brassicaceae</taxon>
        <taxon>Cardamineae</taxon>
        <taxon>Cardamine</taxon>
    </lineage>
</organism>